<feature type="compositionally biased region" description="Polar residues" evidence="1">
    <location>
        <begin position="998"/>
        <end position="1017"/>
    </location>
</feature>
<dbReference type="VEuPathDB" id="ToxoDB:BESB_006290"/>
<dbReference type="CDD" id="cd23767">
    <property type="entry name" value="IQCD"/>
    <property type="match status" value="1"/>
</dbReference>
<feature type="region of interest" description="Disordered" evidence="1">
    <location>
        <begin position="509"/>
        <end position="553"/>
    </location>
</feature>
<dbReference type="EMBL" id="NWUJ01000001">
    <property type="protein sequence ID" value="PFH38288.1"/>
    <property type="molecule type" value="Genomic_DNA"/>
</dbReference>
<feature type="region of interest" description="Disordered" evidence="1">
    <location>
        <begin position="736"/>
        <end position="832"/>
    </location>
</feature>
<feature type="compositionally biased region" description="Low complexity" evidence="1">
    <location>
        <begin position="142"/>
        <end position="152"/>
    </location>
</feature>
<feature type="region of interest" description="Disordered" evidence="1">
    <location>
        <begin position="258"/>
        <end position="321"/>
    </location>
</feature>
<protein>
    <submittedName>
        <fullName evidence="2">Uncharacterized protein</fullName>
    </submittedName>
</protein>
<organism evidence="2 3">
    <name type="scientific">Besnoitia besnoiti</name>
    <name type="common">Apicomplexan protozoan</name>
    <dbReference type="NCBI Taxonomy" id="94643"/>
    <lineage>
        <taxon>Eukaryota</taxon>
        <taxon>Sar</taxon>
        <taxon>Alveolata</taxon>
        <taxon>Apicomplexa</taxon>
        <taxon>Conoidasida</taxon>
        <taxon>Coccidia</taxon>
        <taxon>Eucoccidiorida</taxon>
        <taxon>Eimeriorina</taxon>
        <taxon>Sarcocystidae</taxon>
        <taxon>Besnoitia</taxon>
    </lineage>
</organism>
<feature type="region of interest" description="Disordered" evidence="1">
    <location>
        <begin position="177"/>
        <end position="201"/>
    </location>
</feature>
<dbReference type="GeneID" id="40305692"/>
<sequence length="1157" mass="123460">MLSSRGAAGPTTRSSASRLATRGFCGFRFVGVEWAVTRSVQQLGSRLWTAAAERAVPFMAESCERFVWRAPPCQVLAALRSELTSEHENRQVLLQILELYAPEVVTELRQRMQKPPPSTFPSLCLDSCGSGAPGALSEKFGSPSSAASPRAALTGRRSPFKAESLCRAPLRHAAHAGLDPREAHSRPFAAKESPGVPQVSAAHASQLNVATGSVAPCPTESPDASPTDRLRLLRRRGLLCGFAYGALNSECLPGGDASAPTPLEAGSGGSASSAAPAPDTARVREVPWNGSAAAPQWRPPPSNAEAPSRSPHMEAWAGGQTIPRSSLGTPCVACRPPPHRAAACHANCGCSAQSPLVSRELVSRGEPVIGRDAEGTPAAACQQEMENRESLKSRGNACNAPEVDGMTYMHARRPPREASRASCDGLAFIKPMSPPTPHCEPVARLALFEELERCCAPDGLAAVSQPLPRQCFPVEGRHGDAAPLEPNGCDAIRLTGDLESPSMINRGLRLLPAEPPLPPAEPEEEQTNTRGYLQASPERKTSKPPLFRNEDLSSKPRRLVQAATPLVGGGMQSPHTLSPAAPVAAGNRAMDGRALYRQGYTAGLPLQSCEAEVSLPSVRVRGTARKSAACGLDAEVAAPDADRGCQGDDAGALMQGTFGLKTKEKEASGVSRSEAQQVWLENPNLALGAARTCSSPPIASSRQGLSSLETSRQDGTPSINVRRGAPFAEELRVAERAAMREPVSGTPCGAKAEKGGREAVDETPVAGNKLGVSKLEPHGLSSTPLTRSPSAAPSVTSAALPFAESSQTSPPPCNPLSRSPEADSVDIGLSEDSQSASPLLLEARAANSSSSPLTQNWAELTRNSDEPGWSRQIEVASRGFRLSDLNEGRRCSDGQKGSNTSPDLRQRVRAGAARTIQKRWRLYKARKMVSSSVSQSCLAACASLLHDRGSPPVSRPANDRALLKCRTLEPRRCHSGWTGQSPEMTPNPIPPPEGKSPVTPQRQTESLRAPDSSPTTHQRGDEQYRALTLVSAKPEPSNQNARNPDATECNTLPFREVATRPQKERPLPPLPPGDMALALQEAKLRRQIRYYAEMHQFYSMQLQQNILDPSDGLEESFDRESFPRMLEGTDLNPLQMDINELLEHSAAFLGDAEPLRQ</sequence>
<gene>
    <name evidence="2" type="ORF">BESB_006290</name>
</gene>
<feature type="compositionally biased region" description="Polar residues" evidence="1">
    <location>
        <begin position="692"/>
        <end position="719"/>
    </location>
</feature>
<dbReference type="Proteomes" id="UP000224006">
    <property type="component" value="Chromosome I"/>
</dbReference>
<reference evidence="2 3" key="1">
    <citation type="submission" date="2017-09" db="EMBL/GenBank/DDBJ databases">
        <title>Genome sequencing of Besnoitia besnoiti strain Bb-Ger1.</title>
        <authorList>
            <person name="Schares G."/>
            <person name="Venepally P."/>
            <person name="Lorenzi H.A."/>
        </authorList>
    </citation>
    <scope>NUCLEOTIDE SEQUENCE [LARGE SCALE GENOMIC DNA]</scope>
    <source>
        <strain evidence="2 3">Bb-Ger1</strain>
    </source>
</reference>
<evidence type="ECO:0000313" key="3">
    <source>
        <dbReference type="Proteomes" id="UP000224006"/>
    </source>
</evidence>
<dbReference type="KEGG" id="bbes:BESB_006290"/>
<feature type="region of interest" description="Disordered" evidence="1">
    <location>
        <begin position="972"/>
        <end position="1021"/>
    </location>
</feature>
<feature type="compositionally biased region" description="Basic and acidic residues" evidence="1">
    <location>
        <begin position="1057"/>
        <end position="1066"/>
    </location>
</feature>
<feature type="region of interest" description="Disordered" evidence="1">
    <location>
        <begin position="1033"/>
        <end position="1072"/>
    </location>
</feature>
<feature type="region of interest" description="Disordered" evidence="1">
    <location>
        <begin position="691"/>
        <end position="724"/>
    </location>
</feature>
<dbReference type="AlphaFoldDB" id="A0A2A9MIC5"/>
<evidence type="ECO:0000256" key="1">
    <source>
        <dbReference type="SAM" id="MobiDB-lite"/>
    </source>
</evidence>
<comment type="caution">
    <text evidence="2">The sequence shown here is derived from an EMBL/GenBank/DDBJ whole genome shotgun (WGS) entry which is preliminary data.</text>
</comment>
<feature type="region of interest" description="Disordered" evidence="1">
    <location>
        <begin position="136"/>
        <end position="155"/>
    </location>
</feature>
<keyword evidence="3" id="KW-1185">Reference proteome</keyword>
<evidence type="ECO:0000313" key="2">
    <source>
        <dbReference type="EMBL" id="PFH38288.1"/>
    </source>
</evidence>
<feature type="region of interest" description="Disordered" evidence="1">
    <location>
        <begin position="885"/>
        <end position="911"/>
    </location>
</feature>
<accession>A0A2A9MIC5</accession>
<proteinExistence type="predicted"/>
<name>A0A2A9MIC5_BESBE</name>
<dbReference type="OrthoDB" id="10284289at2759"/>
<feature type="compositionally biased region" description="Low complexity" evidence="1">
    <location>
        <begin position="788"/>
        <end position="801"/>
    </location>
</feature>
<feature type="compositionally biased region" description="Basic and acidic residues" evidence="1">
    <location>
        <begin position="751"/>
        <end position="760"/>
    </location>
</feature>
<dbReference type="RefSeq" id="XP_029222297.1">
    <property type="nucleotide sequence ID" value="XM_029359384.1"/>
</dbReference>
<feature type="compositionally biased region" description="Pro residues" evidence="1">
    <location>
        <begin position="985"/>
        <end position="994"/>
    </location>
</feature>